<name>A0A1H7P358_STRJI</name>
<accession>A0A1H7P358</accession>
<evidence type="ECO:0000313" key="2">
    <source>
        <dbReference type="Proteomes" id="UP000183015"/>
    </source>
</evidence>
<reference evidence="2" key="1">
    <citation type="submission" date="2016-10" db="EMBL/GenBank/DDBJ databases">
        <authorList>
            <person name="Varghese N."/>
        </authorList>
    </citation>
    <scope>NUCLEOTIDE SEQUENCE [LARGE SCALE GENOMIC DNA]</scope>
    <source>
        <strain evidence="2">DSM 45096 / BCRC 16803 / CGMCC 4.1857 / CIP 109030 / JCM 12277 / KCTC 19219 / NBRC 100920 / 33214</strain>
    </source>
</reference>
<sequence length="99" mass="10523">MLGTGLTFPPNLGAVVRRTVANGELPALVVIHDPDGDWLVGDGINDPNIPDACGIYCLAHVAEMDPAITETAGLRSGFAAYRDDAGQPWKVEPFAFEDE</sequence>
<keyword evidence="2" id="KW-1185">Reference proteome</keyword>
<dbReference type="eggNOG" id="ENOG50344PA">
    <property type="taxonomic scope" value="Bacteria"/>
</dbReference>
<dbReference type="Proteomes" id="UP000183015">
    <property type="component" value="Unassembled WGS sequence"/>
</dbReference>
<organism evidence="1 2">
    <name type="scientific">Streptacidiphilus jiangxiensis</name>
    <dbReference type="NCBI Taxonomy" id="235985"/>
    <lineage>
        <taxon>Bacteria</taxon>
        <taxon>Bacillati</taxon>
        <taxon>Actinomycetota</taxon>
        <taxon>Actinomycetes</taxon>
        <taxon>Kitasatosporales</taxon>
        <taxon>Streptomycetaceae</taxon>
        <taxon>Streptacidiphilus</taxon>
    </lineage>
</organism>
<dbReference type="STRING" id="235985.SAMN05414137_107201"/>
<evidence type="ECO:0000313" key="1">
    <source>
        <dbReference type="EMBL" id="SEL30233.1"/>
    </source>
</evidence>
<proteinExistence type="predicted"/>
<dbReference type="EMBL" id="FOAZ01000007">
    <property type="protein sequence ID" value="SEL30233.1"/>
    <property type="molecule type" value="Genomic_DNA"/>
</dbReference>
<protein>
    <submittedName>
        <fullName evidence="1">Uncharacterized protein</fullName>
    </submittedName>
</protein>
<dbReference type="AlphaFoldDB" id="A0A1H7P358"/>
<gene>
    <name evidence="1" type="ORF">SAMN05414137_107201</name>
</gene>